<evidence type="ECO:0000256" key="2">
    <source>
        <dbReference type="ARBA" id="ARBA00022630"/>
    </source>
</evidence>
<keyword evidence="4" id="KW-0521">NADP</keyword>
<dbReference type="InterPro" id="IPR001155">
    <property type="entry name" value="OxRdtase_FMN_N"/>
</dbReference>
<dbReference type="CDD" id="cd02932">
    <property type="entry name" value="OYE_YqiM_FMN"/>
    <property type="match status" value="1"/>
</dbReference>
<comment type="caution">
    <text evidence="7">The sequence shown here is derived from an EMBL/GenBank/DDBJ whole genome shotgun (WGS) entry which is preliminary data.</text>
</comment>
<keyword evidence="8" id="KW-1185">Reference proteome</keyword>
<dbReference type="Proteomes" id="UP000698752">
    <property type="component" value="Unassembled WGS sequence"/>
</dbReference>
<evidence type="ECO:0000259" key="6">
    <source>
        <dbReference type="Pfam" id="PF00724"/>
    </source>
</evidence>
<proteinExistence type="predicted"/>
<dbReference type="InterPro" id="IPR013785">
    <property type="entry name" value="Aldolase_TIM"/>
</dbReference>
<reference evidence="8" key="1">
    <citation type="journal article" date="2021" name="Syst. Appl. Microbiol.">
        <title>Roseomonas hellenica sp. nov., isolated from roots of wild-growing Alkanna tinctoria.</title>
        <authorList>
            <person name="Rat A."/>
            <person name="Naranjo H.D."/>
            <person name="Lebbe L."/>
            <person name="Cnockaert M."/>
            <person name="Krigas N."/>
            <person name="Grigoriadou K."/>
            <person name="Maloupa E."/>
            <person name="Willems A."/>
        </authorList>
    </citation>
    <scope>NUCLEOTIDE SEQUENCE [LARGE SCALE GENOMIC DNA]</scope>
    <source>
        <strain evidence="8">LMG 31159</strain>
    </source>
</reference>
<gene>
    <name evidence="7" type="ORF">GXW78_16590</name>
</gene>
<comment type="cofactor">
    <cofactor evidence="1">
        <name>FMN</name>
        <dbReference type="ChEBI" id="CHEBI:58210"/>
    </cofactor>
</comment>
<organism evidence="7 8">
    <name type="scientific">Neoroseomonas terrae</name>
    <dbReference type="NCBI Taxonomy" id="424799"/>
    <lineage>
        <taxon>Bacteria</taxon>
        <taxon>Pseudomonadati</taxon>
        <taxon>Pseudomonadota</taxon>
        <taxon>Alphaproteobacteria</taxon>
        <taxon>Acetobacterales</taxon>
        <taxon>Acetobacteraceae</taxon>
        <taxon>Neoroseomonas</taxon>
    </lineage>
</organism>
<dbReference type="EMBL" id="JAAEDI010000017">
    <property type="protein sequence ID" value="MBR0651292.1"/>
    <property type="molecule type" value="Genomic_DNA"/>
</dbReference>
<keyword evidence="3" id="KW-0288">FMN</keyword>
<dbReference type="Pfam" id="PF00724">
    <property type="entry name" value="Oxidored_FMN"/>
    <property type="match status" value="1"/>
</dbReference>
<protein>
    <submittedName>
        <fullName evidence="7">NADH:flavin oxidoreductase/NADH oxidase</fullName>
    </submittedName>
</protein>
<evidence type="ECO:0000256" key="4">
    <source>
        <dbReference type="ARBA" id="ARBA00022857"/>
    </source>
</evidence>
<evidence type="ECO:0000256" key="1">
    <source>
        <dbReference type="ARBA" id="ARBA00001917"/>
    </source>
</evidence>
<keyword evidence="5" id="KW-0560">Oxidoreductase</keyword>
<evidence type="ECO:0000313" key="7">
    <source>
        <dbReference type="EMBL" id="MBR0651292.1"/>
    </source>
</evidence>
<dbReference type="PANTHER" id="PTHR43303">
    <property type="entry name" value="NADPH DEHYDROGENASE C23G7.10C-RELATED"/>
    <property type="match status" value="1"/>
</dbReference>
<evidence type="ECO:0000256" key="3">
    <source>
        <dbReference type="ARBA" id="ARBA00022643"/>
    </source>
</evidence>
<feature type="domain" description="NADH:flavin oxidoreductase/NADH oxidase N-terminal" evidence="6">
    <location>
        <begin position="3"/>
        <end position="341"/>
    </location>
</feature>
<dbReference type="PANTHER" id="PTHR43303:SF4">
    <property type="entry name" value="NADPH DEHYDROGENASE C23G7.10C-RELATED"/>
    <property type="match status" value="1"/>
</dbReference>
<dbReference type="InterPro" id="IPR044152">
    <property type="entry name" value="YqjM-like"/>
</dbReference>
<sequence length="365" mass="39205">MSQLFSPITLRGLTLPNRIVIAPMCEFHAVNGNATDWHIIHLGHLALSGAGLLIIEATGVEPRGRISRECLGLYNDENEEALSRVLAIVRRYSGMPIGLQLGHAGRKASVLNPTAGRRYGHAPASEGGWEPIGASPIPWAEGWPVPREMTRADMEEVLASFADATRRCARLGIDLLEIHGAHGYLVSSFLSSVANQRSDAYGGSLENRMRFPLEVFDAVRAAWPADRPLGVRFNGTDWIEGGIDTLEAVAFGTELARRGCDYADMSSGGNGFATIPDGPGYQVPFAAAVREGTGMATMAVGLIREPAHAESIVASGQADMIAIGRGMLNNPRWPWHAAEELGAQIEVPSAYIRAATRTGRNAYAR</sequence>
<dbReference type="SUPFAM" id="SSF51395">
    <property type="entry name" value="FMN-linked oxidoreductases"/>
    <property type="match status" value="1"/>
</dbReference>
<accession>A0ABS5EJU4</accession>
<dbReference type="Gene3D" id="3.20.20.70">
    <property type="entry name" value="Aldolase class I"/>
    <property type="match status" value="1"/>
</dbReference>
<keyword evidence="2" id="KW-0285">Flavoprotein</keyword>
<evidence type="ECO:0000256" key="5">
    <source>
        <dbReference type="ARBA" id="ARBA00023002"/>
    </source>
</evidence>
<dbReference type="RefSeq" id="WP_211869957.1">
    <property type="nucleotide sequence ID" value="NZ_JAAEDI010000017.1"/>
</dbReference>
<evidence type="ECO:0000313" key="8">
    <source>
        <dbReference type="Proteomes" id="UP000698752"/>
    </source>
</evidence>
<name>A0ABS5EJU4_9PROT</name>